<dbReference type="RefSeq" id="XP_033385557.1">
    <property type="nucleotide sequence ID" value="XM_033521196.1"/>
</dbReference>
<proteinExistence type="predicted"/>
<evidence type="ECO:0000313" key="1">
    <source>
        <dbReference type="EMBL" id="KAF2017218.1"/>
    </source>
</evidence>
<protein>
    <submittedName>
        <fullName evidence="1">Uncharacterized protein</fullName>
    </submittedName>
</protein>
<sequence>MPKLISPLCRATEFPRGWMGGTAVFFILQNFPSTSSRSPEGGSKPAEFAMIAYHDELDNALSSFSFQFSCDWGSDCSLLDYWTCNSSTRLLKPHGDTFFPFFRRLFIIHRLWSALLCKAQLPIRALGSNLI</sequence>
<name>A0A6A5XV77_9PLEO</name>
<dbReference type="EMBL" id="ML978068">
    <property type="protein sequence ID" value="KAF2017218.1"/>
    <property type="molecule type" value="Genomic_DNA"/>
</dbReference>
<dbReference type="AlphaFoldDB" id="A0A6A5XV77"/>
<dbReference type="GeneID" id="54278593"/>
<accession>A0A6A5XV77</accession>
<keyword evidence="2" id="KW-1185">Reference proteome</keyword>
<gene>
    <name evidence="1" type="ORF">BU24DRAFT_146124</name>
</gene>
<reference evidence="1" key="1">
    <citation type="journal article" date="2020" name="Stud. Mycol.">
        <title>101 Dothideomycetes genomes: a test case for predicting lifestyles and emergence of pathogens.</title>
        <authorList>
            <person name="Haridas S."/>
            <person name="Albert R."/>
            <person name="Binder M."/>
            <person name="Bloem J."/>
            <person name="Labutti K."/>
            <person name="Salamov A."/>
            <person name="Andreopoulos B."/>
            <person name="Baker S."/>
            <person name="Barry K."/>
            <person name="Bills G."/>
            <person name="Bluhm B."/>
            <person name="Cannon C."/>
            <person name="Castanera R."/>
            <person name="Culley D."/>
            <person name="Daum C."/>
            <person name="Ezra D."/>
            <person name="Gonzalez J."/>
            <person name="Henrissat B."/>
            <person name="Kuo A."/>
            <person name="Liang C."/>
            <person name="Lipzen A."/>
            <person name="Lutzoni F."/>
            <person name="Magnuson J."/>
            <person name="Mondo S."/>
            <person name="Nolan M."/>
            <person name="Ohm R."/>
            <person name="Pangilinan J."/>
            <person name="Park H.-J."/>
            <person name="Ramirez L."/>
            <person name="Alfaro M."/>
            <person name="Sun H."/>
            <person name="Tritt A."/>
            <person name="Yoshinaga Y."/>
            <person name="Zwiers L.-H."/>
            <person name="Turgeon B."/>
            <person name="Goodwin S."/>
            <person name="Spatafora J."/>
            <person name="Crous P."/>
            <person name="Grigoriev I."/>
        </authorList>
    </citation>
    <scope>NUCLEOTIDE SEQUENCE</scope>
    <source>
        <strain evidence="1">CBS 175.79</strain>
    </source>
</reference>
<organism evidence="1 2">
    <name type="scientific">Aaosphaeria arxii CBS 175.79</name>
    <dbReference type="NCBI Taxonomy" id="1450172"/>
    <lineage>
        <taxon>Eukaryota</taxon>
        <taxon>Fungi</taxon>
        <taxon>Dikarya</taxon>
        <taxon>Ascomycota</taxon>
        <taxon>Pezizomycotina</taxon>
        <taxon>Dothideomycetes</taxon>
        <taxon>Pleosporomycetidae</taxon>
        <taxon>Pleosporales</taxon>
        <taxon>Pleosporales incertae sedis</taxon>
        <taxon>Aaosphaeria</taxon>
    </lineage>
</organism>
<evidence type="ECO:0000313" key="2">
    <source>
        <dbReference type="Proteomes" id="UP000799778"/>
    </source>
</evidence>
<dbReference type="Proteomes" id="UP000799778">
    <property type="component" value="Unassembled WGS sequence"/>
</dbReference>